<dbReference type="PANTHER" id="PTHR33121">
    <property type="entry name" value="CYCLIC DI-GMP PHOSPHODIESTERASE PDEF"/>
    <property type="match status" value="1"/>
</dbReference>
<dbReference type="SUPFAM" id="SSF141868">
    <property type="entry name" value="EAL domain-like"/>
    <property type="match status" value="1"/>
</dbReference>
<dbReference type="Pfam" id="PF00990">
    <property type="entry name" value="GGDEF"/>
    <property type="match status" value="1"/>
</dbReference>
<comment type="caution">
    <text evidence="5">The sequence shown here is derived from an EMBL/GenBank/DDBJ whole genome shotgun (WGS) entry which is preliminary data.</text>
</comment>
<dbReference type="Gene3D" id="3.30.70.270">
    <property type="match status" value="1"/>
</dbReference>
<accession>A0ABQ0U7A2</accession>
<dbReference type="PROSITE" id="PS50112">
    <property type="entry name" value="PAS"/>
    <property type="match status" value="1"/>
</dbReference>
<evidence type="ECO:0000259" key="3">
    <source>
        <dbReference type="PROSITE" id="PS50883"/>
    </source>
</evidence>
<feature type="domain" description="GGDEF" evidence="4">
    <location>
        <begin position="204"/>
        <end position="334"/>
    </location>
</feature>
<dbReference type="Gene3D" id="3.30.450.20">
    <property type="entry name" value="PAS domain"/>
    <property type="match status" value="1"/>
</dbReference>
<name>A0ABQ0U7A2_9GAMM</name>
<sequence>MVCADEMLKNARPRPTSDGVTQIDTYGTGAMAGDGGGENTQGNGKQTRVQSLPAPLSRLVVEQAPFGLVLVDDAGRVRWANAGFRALLELDEEELMGRPVDGLIRYSGFLHDRHDEWVALEEGWEPARLAADPQDDGHLVLVSATPVEREQGDRLRLLSVIDPGESSAALEPGAWQRLPVRLPNVWLFEDRLEHALERADRTEGCVGLIMLRLDGHAALRETLGAAAFEALAGRVEQRLARTLRREDSLVKLRPGCWGVLIEPPLTPGGLQATVMRCLEAMEPPFRQETHPTLLTLSAGVAIYPEDGELPSQLLSSAETALERAGPSGHAFFDEALRHHLDAQLAFRQRLQDALLNPEAHFRLLYQPLIALDSGRCLGLEALLRWHHPTLGPLLPADFLPVVNELGEQVRLDRWVIATVIAQHAAWQAEGSPLAELDVAVNVDDDLLDQAVFDRRPLDLFLRQQGLERGWLSLELGQQGLIEHAASQTHLLRRLERLGVGLVANDIGAAPLDLPRLSTLPISRIKLNPRMIDSLERGGVLEALLRCFQALGVEVVLIGIETLAQLEAARALGVSLGQGNLLGTPQAPADLAGWWEARPTTA</sequence>
<dbReference type="SUPFAM" id="SSF55073">
    <property type="entry name" value="Nucleotide cyclase"/>
    <property type="match status" value="1"/>
</dbReference>
<dbReference type="InterPro" id="IPR043128">
    <property type="entry name" value="Rev_trsase/Diguanyl_cyclase"/>
</dbReference>
<dbReference type="InterPro" id="IPR035919">
    <property type="entry name" value="EAL_sf"/>
</dbReference>
<dbReference type="Gene3D" id="3.20.20.450">
    <property type="entry name" value="EAL domain"/>
    <property type="match status" value="1"/>
</dbReference>
<dbReference type="InterPro" id="IPR000014">
    <property type="entry name" value="PAS"/>
</dbReference>
<dbReference type="PROSITE" id="PS50883">
    <property type="entry name" value="EAL"/>
    <property type="match status" value="1"/>
</dbReference>
<dbReference type="PROSITE" id="PS50887">
    <property type="entry name" value="GGDEF"/>
    <property type="match status" value="1"/>
</dbReference>
<dbReference type="InterPro" id="IPR050706">
    <property type="entry name" value="Cyclic-di-GMP_PDE-like"/>
</dbReference>
<dbReference type="EMBL" id="BJUS01000044">
    <property type="protein sequence ID" value="GEK74392.1"/>
    <property type="molecule type" value="Genomic_DNA"/>
</dbReference>
<dbReference type="InterPro" id="IPR029787">
    <property type="entry name" value="Nucleotide_cyclase"/>
</dbReference>
<dbReference type="PANTHER" id="PTHR33121:SF32">
    <property type="entry name" value="RNASE E SPECIFICITY FACTOR CSRD"/>
    <property type="match status" value="1"/>
</dbReference>
<reference evidence="5 6" key="1">
    <citation type="submission" date="2019-07" db="EMBL/GenBank/DDBJ databases">
        <title>Whole genome shotgun sequence of Halomonas halophila NBRC 102604.</title>
        <authorList>
            <person name="Hosoyama A."/>
            <person name="Uohara A."/>
            <person name="Ohji S."/>
            <person name="Ichikawa N."/>
        </authorList>
    </citation>
    <scope>NUCLEOTIDE SEQUENCE [LARGE SCALE GENOMIC DNA]</scope>
    <source>
        <strain evidence="5 6">NBRC 102604</strain>
    </source>
</reference>
<dbReference type="CDD" id="cd01949">
    <property type="entry name" value="GGDEF"/>
    <property type="match status" value="1"/>
</dbReference>
<feature type="domain" description="PAS" evidence="2">
    <location>
        <begin position="58"/>
        <end position="98"/>
    </location>
</feature>
<dbReference type="SMART" id="SM00091">
    <property type="entry name" value="PAS"/>
    <property type="match status" value="1"/>
</dbReference>
<evidence type="ECO:0000259" key="4">
    <source>
        <dbReference type="PROSITE" id="PS50887"/>
    </source>
</evidence>
<dbReference type="SMART" id="SM00052">
    <property type="entry name" value="EAL"/>
    <property type="match status" value="1"/>
</dbReference>
<feature type="domain" description="EAL" evidence="3">
    <location>
        <begin position="343"/>
        <end position="598"/>
    </location>
</feature>
<dbReference type="CDD" id="cd01948">
    <property type="entry name" value="EAL"/>
    <property type="match status" value="1"/>
</dbReference>
<feature type="compositionally biased region" description="Gly residues" evidence="1">
    <location>
        <begin position="30"/>
        <end position="39"/>
    </location>
</feature>
<dbReference type="InterPro" id="IPR035965">
    <property type="entry name" value="PAS-like_dom_sf"/>
</dbReference>
<keyword evidence="6" id="KW-1185">Reference proteome</keyword>
<evidence type="ECO:0000256" key="1">
    <source>
        <dbReference type="SAM" id="MobiDB-lite"/>
    </source>
</evidence>
<dbReference type="InterPro" id="IPR001633">
    <property type="entry name" value="EAL_dom"/>
</dbReference>
<feature type="region of interest" description="Disordered" evidence="1">
    <location>
        <begin position="1"/>
        <end position="48"/>
    </location>
</feature>
<evidence type="ECO:0000259" key="2">
    <source>
        <dbReference type="PROSITE" id="PS50112"/>
    </source>
</evidence>
<dbReference type="Pfam" id="PF08448">
    <property type="entry name" value="PAS_4"/>
    <property type="match status" value="1"/>
</dbReference>
<dbReference type="Pfam" id="PF00563">
    <property type="entry name" value="EAL"/>
    <property type="match status" value="1"/>
</dbReference>
<dbReference type="SUPFAM" id="SSF55785">
    <property type="entry name" value="PYP-like sensor domain (PAS domain)"/>
    <property type="match status" value="1"/>
</dbReference>
<gene>
    <name evidence="5" type="ORF">HHA04nite_29360</name>
</gene>
<dbReference type="InterPro" id="IPR013656">
    <property type="entry name" value="PAS_4"/>
</dbReference>
<dbReference type="SMART" id="SM00267">
    <property type="entry name" value="GGDEF"/>
    <property type="match status" value="1"/>
</dbReference>
<protein>
    <recommendedName>
        <fullName evidence="7">GGDEF domain-containing protein</fullName>
    </recommendedName>
</protein>
<evidence type="ECO:0008006" key="7">
    <source>
        <dbReference type="Google" id="ProtNLM"/>
    </source>
</evidence>
<dbReference type="Proteomes" id="UP000321121">
    <property type="component" value="Unassembled WGS sequence"/>
</dbReference>
<dbReference type="InterPro" id="IPR000160">
    <property type="entry name" value="GGDEF_dom"/>
</dbReference>
<evidence type="ECO:0000313" key="5">
    <source>
        <dbReference type="EMBL" id="GEK74392.1"/>
    </source>
</evidence>
<organism evidence="5 6">
    <name type="scientific">Halomonas halophila</name>
    <dbReference type="NCBI Taxonomy" id="29573"/>
    <lineage>
        <taxon>Bacteria</taxon>
        <taxon>Pseudomonadati</taxon>
        <taxon>Pseudomonadota</taxon>
        <taxon>Gammaproteobacteria</taxon>
        <taxon>Oceanospirillales</taxon>
        <taxon>Halomonadaceae</taxon>
        <taxon>Halomonas</taxon>
    </lineage>
</organism>
<evidence type="ECO:0000313" key="6">
    <source>
        <dbReference type="Proteomes" id="UP000321121"/>
    </source>
</evidence>
<proteinExistence type="predicted"/>